<organism evidence="3 4">
    <name type="scientific">Draconibacterium aestuarii</name>
    <dbReference type="NCBI Taxonomy" id="2998507"/>
    <lineage>
        <taxon>Bacteria</taxon>
        <taxon>Pseudomonadati</taxon>
        <taxon>Bacteroidota</taxon>
        <taxon>Bacteroidia</taxon>
        <taxon>Marinilabiliales</taxon>
        <taxon>Prolixibacteraceae</taxon>
        <taxon>Draconibacterium</taxon>
    </lineage>
</organism>
<protein>
    <submittedName>
        <fullName evidence="3">Metallophosphoesterase</fullName>
    </submittedName>
</protein>
<dbReference type="InterPro" id="IPR029052">
    <property type="entry name" value="Metallo-depent_PP-like"/>
</dbReference>
<comment type="caution">
    <text evidence="3">The sequence shown here is derived from an EMBL/GenBank/DDBJ whole genome shotgun (WGS) entry which is preliminary data.</text>
</comment>
<dbReference type="RefSeq" id="WP_343334973.1">
    <property type="nucleotide sequence ID" value="NZ_JAPOHD010000061.1"/>
</dbReference>
<reference evidence="3" key="1">
    <citation type="submission" date="2022-11" db="EMBL/GenBank/DDBJ databases">
        <title>Marilongibacter aestuarii gen. nov., sp. nov., isolated from tidal flat sediment.</title>
        <authorList>
            <person name="Jiayan W."/>
        </authorList>
    </citation>
    <scope>NUCLEOTIDE SEQUENCE</scope>
    <source>
        <strain evidence="3">Z1-6</strain>
    </source>
</reference>
<name>A0A9X3F939_9BACT</name>
<sequence length="333" mass="37833">MKRRRFIKNIAFVSTAFAVNGCAYDPSRVLDVTFFVAADTHFDPPPDSDTYYHIRAMNRIPNEVIWPQNIDGKLTEFGSVGKKVDTPKGIVLAGDILDKADAGALELFRQRYEQGPGDKQINYPVYIGLGNHDINPVIDESEKQKGRRRMWNYLEERHNGESAPVPVTNFDAASRNYSWDWDGLHLVQTHLFAGATSEDQPNSLKWLKDDLTNYASDGSPVVIIQHYGFDSWALNWWTAKERSELFAILKKYNVVAVIAGHSHYADNLEWEGIPVFQVNNAWPEIGNGNNDGNGSFAMFRITNDFIDMATCRWKNGNGEVDIVEPFYSKKYNK</sequence>
<keyword evidence="1" id="KW-0732">Signal</keyword>
<feature type="domain" description="Calcineurin-like phosphoesterase" evidence="2">
    <location>
        <begin position="33"/>
        <end position="264"/>
    </location>
</feature>
<dbReference type="InterPro" id="IPR051918">
    <property type="entry name" value="STPP_CPPED1"/>
</dbReference>
<proteinExistence type="predicted"/>
<accession>A0A9X3F939</accession>
<keyword evidence="4" id="KW-1185">Reference proteome</keyword>
<dbReference type="Gene3D" id="3.60.21.10">
    <property type="match status" value="1"/>
</dbReference>
<dbReference type="Pfam" id="PF00149">
    <property type="entry name" value="Metallophos"/>
    <property type="match status" value="1"/>
</dbReference>
<dbReference type="PANTHER" id="PTHR43143">
    <property type="entry name" value="METALLOPHOSPHOESTERASE, CALCINEURIN SUPERFAMILY"/>
    <property type="match status" value="1"/>
</dbReference>
<dbReference type="AlphaFoldDB" id="A0A9X3F939"/>
<dbReference type="EMBL" id="JAPOHD010000061">
    <property type="protein sequence ID" value="MCY1722650.1"/>
    <property type="molecule type" value="Genomic_DNA"/>
</dbReference>
<evidence type="ECO:0000259" key="2">
    <source>
        <dbReference type="Pfam" id="PF00149"/>
    </source>
</evidence>
<gene>
    <name evidence="3" type="ORF">OU798_20030</name>
</gene>
<dbReference type="GO" id="GO:0016787">
    <property type="term" value="F:hydrolase activity"/>
    <property type="evidence" value="ECO:0007669"/>
    <property type="project" value="InterPro"/>
</dbReference>
<dbReference type="SUPFAM" id="SSF56300">
    <property type="entry name" value="Metallo-dependent phosphatases"/>
    <property type="match status" value="1"/>
</dbReference>
<dbReference type="InterPro" id="IPR004843">
    <property type="entry name" value="Calcineurin-like_PHP"/>
</dbReference>
<evidence type="ECO:0000313" key="4">
    <source>
        <dbReference type="Proteomes" id="UP001145087"/>
    </source>
</evidence>
<dbReference type="Proteomes" id="UP001145087">
    <property type="component" value="Unassembled WGS sequence"/>
</dbReference>
<evidence type="ECO:0000313" key="3">
    <source>
        <dbReference type="EMBL" id="MCY1722650.1"/>
    </source>
</evidence>
<feature type="chain" id="PRO_5040729655" evidence="1">
    <location>
        <begin position="19"/>
        <end position="333"/>
    </location>
</feature>
<evidence type="ECO:0000256" key="1">
    <source>
        <dbReference type="SAM" id="SignalP"/>
    </source>
</evidence>
<dbReference type="PANTHER" id="PTHR43143:SF1">
    <property type="entry name" value="SERINE_THREONINE-PROTEIN PHOSPHATASE CPPED1"/>
    <property type="match status" value="1"/>
</dbReference>
<feature type="signal peptide" evidence="1">
    <location>
        <begin position="1"/>
        <end position="18"/>
    </location>
</feature>